<keyword evidence="1" id="KW-0812">Transmembrane</keyword>
<feature type="transmembrane region" description="Helical" evidence="1">
    <location>
        <begin position="970"/>
        <end position="995"/>
    </location>
</feature>
<keyword evidence="1" id="KW-1133">Transmembrane helix</keyword>
<feature type="transmembrane region" description="Helical" evidence="1">
    <location>
        <begin position="178"/>
        <end position="194"/>
    </location>
</feature>
<keyword evidence="1" id="KW-0472">Membrane</keyword>
<dbReference type="EMBL" id="PEYO01000002">
    <property type="protein sequence ID" value="PIU03956.1"/>
    <property type="molecule type" value="Genomic_DNA"/>
</dbReference>
<evidence type="ECO:0000256" key="1">
    <source>
        <dbReference type="SAM" id="Phobius"/>
    </source>
</evidence>
<accession>A0A2M6XE83</accession>
<evidence type="ECO:0000313" key="3">
    <source>
        <dbReference type="Proteomes" id="UP000228996"/>
    </source>
</evidence>
<feature type="transmembrane region" description="Helical" evidence="1">
    <location>
        <begin position="153"/>
        <end position="171"/>
    </location>
</feature>
<proteinExistence type="predicted"/>
<protein>
    <recommendedName>
        <fullName evidence="4">Membrane protein 6-pyruvoyl-tetrahydropterin synthase-related domain-containing protein</fullName>
    </recommendedName>
</protein>
<feature type="transmembrane region" description="Helical" evidence="1">
    <location>
        <begin position="417"/>
        <end position="437"/>
    </location>
</feature>
<name>A0A2M6XE83_9BACT</name>
<feature type="transmembrane region" description="Helical" evidence="1">
    <location>
        <begin position="200"/>
        <end position="216"/>
    </location>
</feature>
<feature type="transmembrane region" description="Helical" evidence="1">
    <location>
        <begin position="314"/>
        <end position="334"/>
    </location>
</feature>
<sequence length="998" mass="116060">MRLFSYLKKYWPIIGLIVLEVILFVLNYKPGTYLTGWDNLYPELNFSANLKRNLFSVWQEYRGLGLLDGMAFAANLPHTLFLWLLHFFLPQNILRYFFIFFMHFLGGLGFYFLTELVILKQSSRRKLFAFLGALFYLFNLAVIQMFYAPLEVFAVHFAFLPWLALFLYRFMENSSKRDLFLFILFSILSLPQGFVPQIFLVYLVFVFFVLVSFLLVRKPGVIKRSIEILFLIFVINSHWLLPYVYSIPINSPVILNAKINQMSSDDIYQKNLERGNLSDVVFLKGFMLDVSEYSDNGQYAFIMQPWRAIQEKNYFKIGEFFFLALSGIGIFFSLIKRNKVFLPFLFSLLFAFFFLGANIRGLDILNEALREKIPLLGEAFRFPFTKFSILFALCYSVFLVYGLSELFIYLEKFIKKYTLGLILYFVILLAFYIFPVFKGDFLFDQIRYKIPIEHFQTIEFFKKQNFNSRILILPQPSYWNWRFQSGGYRGSGYLWYGLEQPVLDLAFDPWSRENENFYWELSYAIDSQNLNNFEKIFDKYGVNWLMIDENIINPSSPKALLTDQILAMIRSSSKFTKVEEYRKVKIYQVFLEKPISNFVSVSTDLPLIGPSYQWGNLDQAFLENGFYSSGDNNQTDIYYPFRSLFTNKTQNDLEFTMEETNDSLIIKNKLPSEIVNNYQLILPTYDPNELVWIDSNDLNERKSFTPQVEILNNEIRVKFQKTDGYFSAQINPFQQLINIQPKNCGGFGLGIVNNQVGWVNDNELLQLKAIGAVNCSAAFWLPTLTHEISYFISVESQNLKGKSLDFWLENLDLRKSEIETYLPKSNQLTKSYFIQPPVEEDGLSYSLHFDNIAYGHQETINNLGKISVELIPYKFLTGIKLIPKNQLSNQPPVFAHDTKVNHLLSFFYVLTIPNNKKESTLSLSQSYNSGWYLFGDGSNTNHVLVNNWANGWTLGKGRGASGEGLGNTTIYLIFLPQLLEFLGFGLGGATLFLILKPR</sequence>
<feature type="transmembrane region" description="Helical" evidence="1">
    <location>
        <begin position="341"/>
        <end position="359"/>
    </location>
</feature>
<reference evidence="3" key="1">
    <citation type="submission" date="2017-09" db="EMBL/GenBank/DDBJ databases">
        <title>Depth-based differentiation of microbial function through sediment-hosted aquifers and enrichment of novel symbionts in the deep terrestrial subsurface.</title>
        <authorList>
            <person name="Probst A.J."/>
            <person name="Ladd B."/>
            <person name="Jarett J.K."/>
            <person name="Geller-Mcgrath D.E."/>
            <person name="Sieber C.M.K."/>
            <person name="Emerson J.B."/>
            <person name="Anantharaman K."/>
            <person name="Thomas B.C."/>
            <person name="Malmstrom R."/>
            <person name="Stieglmeier M."/>
            <person name="Klingl A."/>
            <person name="Woyke T."/>
            <person name="Ryan C.M."/>
            <person name="Banfield J.F."/>
        </authorList>
    </citation>
    <scope>NUCLEOTIDE SEQUENCE [LARGE SCALE GENOMIC DNA]</scope>
</reference>
<comment type="caution">
    <text evidence="2">The sequence shown here is derived from an EMBL/GenBank/DDBJ whole genome shotgun (WGS) entry which is preliminary data.</text>
</comment>
<organism evidence="2 3">
    <name type="scientific">Candidatus Shapirobacteria bacterium CG08_land_8_20_14_0_20_39_18</name>
    <dbReference type="NCBI Taxonomy" id="1974883"/>
    <lineage>
        <taxon>Bacteria</taxon>
        <taxon>Candidatus Shapironibacteriota</taxon>
    </lineage>
</organism>
<evidence type="ECO:0008006" key="4">
    <source>
        <dbReference type="Google" id="ProtNLM"/>
    </source>
</evidence>
<dbReference type="Proteomes" id="UP000228996">
    <property type="component" value="Unassembled WGS sequence"/>
</dbReference>
<gene>
    <name evidence="2" type="ORF">COT44_00310</name>
</gene>
<feature type="transmembrane region" description="Helical" evidence="1">
    <location>
        <begin position="93"/>
        <end position="114"/>
    </location>
</feature>
<dbReference type="AlphaFoldDB" id="A0A2M6XE83"/>
<feature type="transmembrane region" description="Helical" evidence="1">
    <location>
        <begin position="10"/>
        <end position="28"/>
    </location>
</feature>
<feature type="transmembrane region" description="Helical" evidence="1">
    <location>
        <begin position="126"/>
        <end position="147"/>
    </location>
</feature>
<feature type="transmembrane region" description="Helical" evidence="1">
    <location>
        <begin position="387"/>
        <end position="410"/>
    </location>
</feature>
<evidence type="ECO:0000313" key="2">
    <source>
        <dbReference type="EMBL" id="PIU03956.1"/>
    </source>
</evidence>
<feature type="transmembrane region" description="Helical" evidence="1">
    <location>
        <begin position="228"/>
        <end position="245"/>
    </location>
</feature>